<dbReference type="SUPFAM" id="SSF53807">
    <property type="entry name" value="Helical backbone' metal receptor"/>
    <property type="match status" value="1"/>
</dbReference>
<dbReference type="EMBL" id="MEIA01000235">
    <property type="protein sequence ID" value="OJF12164.1"/>
    <property type="molecule type" value="Genomic_DNA"/>
</dbReference>
<dbReference type="PANTHER" id="PTHR30532">
    <property type="entry name" value="IRON III DICITRATE-BINDING PERIPLASMIC PROTEIN"/>
    <property type="match status" value="1"/>
</dbReference>
<reference evidence="7 8" key="1">
    <citation type="submission" date="2016-09" db="EMBL/GenBank/DDBJ databases">
        <title>Couchioplanes caeruleus draft genome sequence.</title>
        <authorList>
            <person name="Sheehan J."/>
            <person name="Caffrey P."/>
        </authorList>
    </citation>
    <scope>NUCLEOTIDE SEQUENCE [LARGE SCALE GENOMIC DNA]</scope>
    <source>
        <strain evidence="7 8">DSM 43634</strain>
    </source>
</reference>
<dbReference type="PROSITE" id="PS50983">
    <property type="entry name" value="FE_B12_PBP"/>
    <property type="match status" value="1"/>
</dbReference>
<feature type="chain" id="PRO_5009664425" description="Fe/B12 periplasmic-binding domain-containing protein" evidence="5">
    <location>
        <begin position="27"/>
        <end position="337"/>
    </location>
</feature>
<gene>
    <name evidence="7" type="ORF">BG844_22170</name>
</gene>
<accession>A0A1K0GM73</accession>
<dbReference type="Pfam" id="PF01497">
    <property type="entry name" value="Peripla_BP_2"/>
    <property type="match status" value="1"/>
</dbReference>
<feature type="domain" description="Fe/B12 periplasmic-binding" evidence="6">
    <location>
        <begin position="69"/>
        <end position="336"/>
    </location>
</feature>
<evidence type="ECO:0000259" key="6">
    <source>
        <dbReference type="PROSITE" id="PS50983"/>
    </source>
</evidence>
<protein>
    <recommendedName>
        <fullName evidence="6">Fe/B12 periplasmic-binding domain-containing protein</fullName>
    </recommendedName>
</protein>
<sequence>MATNPLISRRGLFFGAAGVAAAGLLAACGDDKSGGGTGSSATSAPAGGSFPAEVAHQFGTTSVEQAPKSVVSLGWADADALLALGVIPVGILDWFQAWPVGVGPWAQDKLGGAKPTVLKGPEINYEQVATLRPDLVTFTKSDNDKAKWEQLEKLAPTLSGPAGSQPYGTTLKDQTMLIAEALGRKAEGEALVASSDKALADAKAANPGFDGKSVVVAAAFSGQYGAYTRGDGRVQFMEALGFKNSQKIEDLKPASFYAEISKERVNLLDADLTVVFGLGAGDVLKKDAVLNGIPSAKAKRLLIIDDPDLVNAFSTNSVLSTPYTIEKFVPMVKDALA</sequence>
<dbReference type="Gene3D" id="3.40.50.1980">
    <property type="entry name" value="Nitrogenase molybdenum iron protein domain"/>
    <property type="match status" value="2"/>
</dbReference>
<dbReference type="PANTHER" id="PTHR30532:SF24">
    <property type="entry name" value="FERRIC ENTEROBACTIN-BINDING PERIPLASMIC PROTEIN FEPB"/>
    <property type="match status" value="1"/>
</dbReference>
<feature type="signal peptide" evidence="5">
    <location>
        <begin position="1"/>
        <end position="26"/>
    </location>
</feature>
<dbReference type="InterPro" id="IPR002491">
    <property type="entry name" value="ABC_transptr_periplasmic_BD"/>
</dbReference>
<dbReference type="InterPro" id="IPR006311">
    <property type="entry name" value="TAT_signal"/>
</dbReference>
<comment type="similarity">
    <text evidence="2">Belongs to the bacterial solute-binding protein 8 family.</text>
</comment>
<comment type="subcellular location">
    <subcellularLocation>
        <location evidence="1">Cell envelope</location>
    </subcellularLocation>
</comment>
<evidence type="ECO:0000256" key="5">
    <source>
        <dbReference type="SAM" id="SignalP"/>
    </source>
</evidence>
<dbReference type="GO" id="GO:1901678">
    <property type="term" value="P:iron coordination entity transport"/>
    <property type="evidence" value="ECO:0007669"/>
    <property type="project" value="UniProtKB-ARBA"/>
</dbReference>
<comment type="caution">
    <text evidence="7">The sequence shown here is derived from an EMBL/GenBank/DDBJ whole genome shotgun (WGS) entry which is preliminary data.</text>
</comment>
<keyword evidence="4 5" id="KW-0732">Signal</keyword>
<name>A0A1K0GM73_9ACTN</name>
<dbReference type="AlphaFoldDB" id="A0A1K0GM73"/>
<dbReference type="Proteomes" id="UP000182486">
    <property type="component" value="Unassembled WGS sequence"/>
</dbReference>
<dbReference type="PROSITE" id="PS51318">
    <property type="entry name" value="TAT"/>
    <property type="match status" value="1"/>
</dbReference>
<organism evidence="7 8">
    <name type="scientific">Couchioplanes caeruleus subsp. caeruleus</name>
    <dbReference type="NCBI Taxonomy" id="56427"/>
    <lineage>
        <taxon>Bacteria</taxon>
        <taxon>Bacillati</taxon>
        <taxon>Actinomycetota</taxon>
        <taxon>Actinomycetes</taxon>
        <taxon>Micromonosporales</taxon>
        <taxon>Micromonosporaceae</taxon>
        <taxon>Couchioplanes</taxon>
    </lineage>
</organism>
<evidence type="ECO:0000313" key="8">
    <source>
        <dbReference type="Proteomes" id="UP000182486"/>
    </source>
</evidence>
<dbReference type="RefSeq" id="WP_071807270.1">
    <property type="nucleotide sequence ID" value="NZ_MEIA01000235.1"/>
</dbReference>
<keyword evidence="3" id="KW-0813">Transport</keyword>
<evidence type="ECO:0000256" key="3">
    <source>
        <dbReference type="ARBA" id="ARBA00022448"/>
    </source>
</evidence>
<proteinExistence type="inferred from homology"/>
<dbReference type="InterPro" id="IPR051313">
    <property type="entry name" value="Bact_iron-sidero_bind"/>
</dbReference>
<evidence type="ECO:0000256" key="1">
    <source>
        <dbReference type="ARBA" id="ARBA00004196"/>
    </source>
</evidence>
<dbReference type="GO" id="GO:0030288">
    <property type="term" value="C:outer membrane-bounded periplasmic space"/>
    <property type="evidence" value="ECO:0007669"/>
    <property type="project" value="TreeGrafter"/>
</dbReference>
<evidence type="ECO:0000313" key="7">
    <source>
        <dbReference type="EMBL" id="OJF12164.1"/>
    </source>
</evidence>
<evidence type="ECO:0000256" key="2">
    <source>
        <dbReference type="ARBA" id="ARBA00008814"/>
    </source>
</evidence>
<evidence type="ECO:0000256" key="4">
    <source>
        <dbReference type="ARBA" id="ARBA00022729"/>
    </source>
</evidence>
<keyword evidence="8" id="KW-1185">Reference proteome</keyword>